<keyword evidence="9" id="KW-1015">Disulfide bond</keyword>
<feature type="active site" description="Cysteine sulfenic acid (-SOH) intermediate; for peroxidase activity" evidence="10">
    <location>
        <position position="51"/>
    </location>
</feature>
<evidence type="ECO:0000259" key="11">
    <source>
        <dbReference type="PROSITE" id="PS51352"/>
    </source>
</evidence>
<dbReference type="Pfam" id="PF00578">
    <property type="entry name" value="AhpC-TSA"/>
    <property type="match status" value="1"/>
</dbReference>
<dbReference type="InterPro" id="IPR050217">
    <property type="entry name" value="Peroxiredoxin"/>
</dbReference>
<dbReference type="OrthoDB" id="9812811at2"/>
<organism evidence="12 13">
    <name type="scientific">Flavobacterium sediminis</name>
    <dbReference type="NCBI Taxonomy" id="2201181"/>
    <lineage>
        <taxon>Bacteria</taxon>
        <taxon>Pseudomonadati</taxon>
        <taxon>Bacteroidota</taxon>
        <taxon>Flavobacteriia</taxon>
        <taxon>Flavobacteriales</taxon>
        <taxon>Flavobacteriaceae</taxon>
        <taxon>Flavobacterium</taxon>
    </lineage>
</organism>
<comment type="similarity">
    <text evidence="1">Belongs to the peroxiredoxin family. AhpC/Prx1 subfamily.</text>
</comment>
<dbReference type="InterPro" id="IPR019479">
    <property type="entry name" value="Peroxiredoxin_C"/>
</dbReference>
<keyword evidence="13" id="KW-1185">Reference proteome</keyword>
<evidence type="ECO:0000256" key="1">
    <source>
        <dbReference type="ARBA" id="ARBA00009796"/>
    </source>
</evidence>
<evidence type="ECO:0000256" key="5">
    <source>
        <dbReference type="ARBA" id="ARBA00023002"/>
    </source>
</evidence>
<keyword evidence="5 9" id="KW-0560">Oxidoreductase</keyword>
<dbReference type="AlphaFoldDB" id="A0A2U8QS73"/>
<dbReference type="InterPro" id="IPR036249">
    <property type="entry name" value="Thioredoxin-like_sf"/>
</dbReference>
<dbReference type="NCBIfam" id="NF009668">
    <property type="entry name" value="PRK13189.1"/>
    <property type="match status" value="1"/>
</dbReference>
<evidence type="ECO:0000256" key="4">
    <source>
        <dbReference type="ARBA" id="ARBA00022862"/>
    </source>
</evidence>
<feature type="domain" description="Thioredoxin" evidence="11">
    <location>
        <begin position="9"/>
        <end position="171"/>
    </location>
</feature>
<proteinExistence type="inferred from homology"/>
<feature type="disulfide bond" description="Interchain (with Cys-218); in linked form" evidence="9">
    <location>
        <position position="51"/>
    </location>
</feature>
<dbReference type="Gene3D" id="3.30.1020.10">
    <property type="entry name" value="Antioxidant, Horf6, Chain A, domain2"/>
    <property type="match status" value="1"/>
</dbReference>
<feature type="binding site" evidence="9">
    <location>
        <position position="134"/>
    </location>
    <ligand>
        <name>substrate</name>
    </ligand>
</feature>
<dbReference type="Gene3D" id="3.40.30.10">
    <property type="entry name" value="Glutaredoxin"/>
    <property type="match status" value="1"/>
</dbReference>
<dbReference type="PIRSF" id="PIRSF000239">
    <property type="entry name" value="AHPC"/>
    <property type="match status" value="1"/>
</dbReference>
<comment type="subcellular location">
    <subcellularLocation>
        <location evidence="9">Cytoplasm</location>
    </subcellularLocation>
</comment>
<dbReference type="GO" id="GO:0005829">
    <property type="term" value="C:cytosol"/>
    <property type="evidence" value="ECO:0007669"/>
    <property type="project" value="TreeGrafter"/>
</dbReference>
<dbReference type="InterPro" id="IPR022915">
    <property type="entry name" value="Peroxiredoxin_TDXH"/>
</dbReference>
<name>A0A2U8QS73_9FLAO</name>
<dbReference type="EC" id="1.11.1.24" evidence="9"/>
<dbReference type="KEGG" id="fse:DI487_03090"/>
<reference evidence="12 13" key="1">
    <citation type="submission" date="2018-05" db="EMBL/GenBank/DDBJ databases">
        <title>Flavobacterium sp. MEBiC07310.</title>
        <authorList>
            <person name="Baek K."/>
        </authorList>
    </citation>
    <scope>NUCLEOTIDE SEQUENCE [LARGE SCALE GENOMIC DNA]</scope>
    <source>
        <strain evidence="12 13">MEBiC07310</strain>
    </source>
</reference>
<comment type="similarity">
    <text evidence="7 9">Belongs to the peroxiredoxin family. Prx6 subfamily.</text>
</comment>
<dbReference type="GO" id="GO:0042744">
    <property type="term" value="P:hydrogen peroxide catabolic process"/>
    <property type="evidence" value="ECO:0007669"/>
    <property type="project" value="TreeGrafter"/>
</dbReference>
<dbReference type="RefSeq" id="WP_109568359.1">
    <property type="nucleotide sequence ID" value="NZ_CP029463.1"/>
</dbReference>
<keyword evidence="4 9" id="KW-0049">Antioxidant</keyword>
<evidence type="ECO:0000313" key="13">
    <source>
        <dbReference type="Proteomes" id="UP000245429"/>
    </source>
</evidence>
<keyword evidence="3 9" id="KW-0575">Peroxidase</keyword>
<comment type="miscellaneous">
    <text evidence="9">The active site is a conserved redox-active cysteine residue, the peroxidatic cysteine (C(P)), which makes the nucleophilic attack on the peroxide substrate. The peroxide oxidizes the C(P)-SH to cysteine sulfenic acid (C(P)-SOH), which then reacts with another cysteine residue, the resolving cysteine (C(R)), to form a disulfide bridge. The disulfide is subsequently reduced by an appropriate electron donor to complete the catalytic cycle. Although the primary sequence of this enzyme is similar to those of the 1-Cys Prx6 enzymes, its catalytic properties resemble those of the typical 2-Cys Prxs and C(R) is provided by the other dimeric subunit to form an intersubunit disulfide. The disulfide is subsequently reduced by thioredoxin.</text>
</comment>
<dbReference type="InterPro" id="IPR024706">
    <property type="entry name" value="Peroxiredoxin_AhpC-typ"/>
</dbReference>
<sequence>MEDQVTFMPRIGEKAPEFTAVTTQGTINFPKDYEGKWVIFFSHPADFTPVCTSEFMTFANMEKQFNEANCELVGLSVDGLYSHIAWLRTIKEKIEYKGMKDIEVTFPLIEDISMEVSKRYGMIQPGESSTQAVRAVFFIDPKGIIRTILYYPLSIGRNFQEIYRALIALQTADAFQVACPADWQPGDDVIVPTAGSCGVAKERMEDAETLDCKDWFFCTKKLDKQKVLDTVLKK</sequence>
<dbReference type="GO" id="GO:0045454">
    <property type="term" value="P:cell redox homeostasis"/>
    <property type="evidence" value="ECO:0007669"/>
    <property type="project" value="TreeGrafter"/>
</dbReference>
<comment type="catalytic activity">
    <reaction evidence="9">
        <text>a hydroperoxide + [thioredoxin]-dithiol = an alcohol + [thioredoxin]-disulfide + H2O</text>
        <dbReference type="Rhea" id="RHEA:62620"/>
        <dbReference type="Rhea" id="RHEA-COMP:10698"/>
        <dbReference type="Rhea" id="RHEA-COMP:10700"/>
        <dbReference type="ChEBI" id="CHEBI:15377"/>
        <dbReference type="ChEBI" id="CHEBI:29950"/>
        <dbReference type="ChEBI" id="CHEBI:30879"/>
        <dbReference type="ChEBI" id="CHEBI:35924"/>
        <dbReference type="ChEBI" id="CHEBI:50058"/>
        <dbReference type="EC" id="1.11.1.24"/>
    </reaction>
</comment>
<feature type="disulfide bond" description="Interchain (with Cys-51); in linked form" evidence="9">
    <location>
        <position position="218"/>
    </location>
</feature>
<dbReference type="PROSITE" id="PS51352">
    <property type="entry name" value="THIOREDOXIN_2"/>
    <property type="match status" value="1"/>
</dbReference>
<dbReference type="InterPro" id="IPR000866">
    <property type="entry name" value="AhpC/TSA"/>
</dbReference>
<dbReference type="CDD" id="cd03016">
    <property type="entry name" value="PRX_1cys"/>
    <property type="match status" value="1"/>
</dbReference>
<feature type="disulfide bond" description="Alternate" evidence="9">
    <location>
        <begin position="212"/>
        <end position="218"/>
    </location>
</feature>
<protein>
    <recommendedName>
        <fullName evidence="9">Peroxiredoxin</fullName>
        <ecNumber evidence="9">1.11.1.24</ecNumber>
    </recommendedName>
    <alternativeName>
        <fullName evidence="9">Thioredoxin peroxidase</fullName>
    </alternativeName>
    <alternativeName>
        <fullName evidence="9">Thioredoxin-dependent peroxiredoxin</fullName>
    </alternativeName>
</protein>
<dbReference type="SUPFAM" id="SSF52833">
    <property type="entry name" value="Thioredoxin-like"/>
    <property type="match status" value="1"/>
</dbReference>
<feature type="active site" description="Cysteine sulfenic acid (-SOH) intermediate" evidence="9">
    <location>
        <position position="51"/>
    </location>
</feature>
<dbReference type="GO" id="GO:0006979">
    <property type="term" value="P:response to oxidative stress"/>
    <property type="evidence" value="ECO:0007669"/>
    <property type="project" value="TreeGrafter"/>
</dbReference>
<gene>
    <name evidence="12" type="ORF">DI487_03090</name>
</gene>
<evidence type="ECO:0000256" key="8">
    <source>
        <dbReference type="ARBA" id="ARBA00037420"/>
    </source>
</evidence>
<evidence type="ECO:0000256" key="2">
    <source>
        <dbReference type="ARBA" id="ARBA00022490"/>
    </source>
</evidence>
<keyword evidence="2 9" id="KW-0963">Cytoplasm</keyword>
<dbReference type="GO" id="GO:0033554">
    <property type="term" value="P:cellular response to stress"/>
    <property type="evidence" value="ECO:0007669"/>
    <property type="project" value="TreeGrafter"/>
</dbReference>
<accession>A0A2U8QS73</accession>
<dbReference type="GO" id="GO:0008379">
    <property type="term" value="F:thioredoxin peroxidase activity"/>
    <property type="evidence" value="ECO:0007669"/>
    <property type="project" value="TreeGrafter"/>
</dbReference>
<evidence type="ECO:0000256" key="3">
    <source>
        <dbReference type="ARBA" id="ARBA00022559"/>
    </source>
</evidence>
<dbReference type="InterPro" id="IPR045020">
    <property type="entry name" value="PRX_1cys"/>
</dbReference>
<dbReference type="Proteomes" id="UP000245429">
    <property type="component" value="Chromosome"/>
</dbReference>
<evidence type="ECO:0000256" key="9">
    <source>
        <dbReference type="HAMAP-Rule" id="MF_00401"/>
    </source>
</evidence>
<comment type="function">
    <text evidence="8 9">Thiol-specific peroxidase that catalyzes the reduction of hydrogen peroxide and organic hydroperoxides to water and alcohols, respectively. Plays a role in cell protection against oxidative stress by detoxifying peroxides.</text>
</comment>
<evidence type="ECO:0000256" key="6">
    <source>
        <dbReference type="ARBA" id="ARBA00023284"/>
    </source>
</evidence>
<dbReference type="EMBL" id="CP029463">
    <property type="protein sequence ID" value="AWM12951.1"/>
    <property type="molecule type" value="Genomic_DNA"/>
</dbReference>
<dbReference type="InterPro" id="IPR013766">
    <property type="entry name" value="Thioredoxin_domain"/>
</dbReference>
<comment type="subunit">
    <text evidence="9">Homodecamer. Pentamer of dimers that assemble into a ring structure.</text>
</comment>
<evidence type="ECO:0000256" key="10">
    <source>
        <dbReference type="PIRSR" id="PIRSR000239-1"/>
    </source>
</evidence>
<dbReference type="PANTHER" id="PTHR10681:SF128">
    <property type="entry name" value="THIOREDOXIN-DEPENDENT PEROXIDE REDUCTASE, MITOCHONDRIAL"/>
    <property type="match status" value="1"/>
</dbReference>
<dbReference type="HAMAP" id="MF_00401">
    <property type="entry name" value="Peroxiredoxin"/>
    <property type="match status" value="1"/>
</dbReference>
<evidence type="ECO:0000256" key="7">
    <source>
        <dbReference type="ARBA" id="ARBA00025719"/>
    </source>
</evidence>
<keyword evidence="6 9" id="KW-0676">Redox-active center</keyword>
<dbReference type="PANTHER" id="PTHR10681">
    <property type="entry name" value="THIOREDOXIN PEROXIDASE"/>
    <property type="match status" value="1"/>
</dbReference>
<evidence type="ECO:0000313" key="12">
    <source>
        <dbReference type="EMBL" id="AWM12951.1"/>
    </source>
</evidence>
<dbReference type="Pfam" id="PF10417">
    <property type="entry name" value="1-cysPrx_C"/>
    <property type="match status" value="1"/>
</dbReference>